<organism evidence="1 2">
    <name type="scientific">Linnemannia hyalina</name>
    <dbReference type="NCBI Taxonomy" id="64524"/>
    <lineage>
        <taxon>Eukaryota</taxon>
        <taxon>Fungi</taxon>
        <taxon>Fungi incertae sedis</taxon>
        <taxon>Mucoromycota</taxon>
        <taxon>Mortierellomycotina</taxon>
        <taxon>Mortierellomycetes</taxon>
        <taxon>Mortierellales</taxon>
        <taxon>Mortierellaceae</taxon>
        <taxon>Linnemannia</taxon>
    </lineage>
</organism>
<sequence length="159" mass="17676">MPLAKVAKLVVAPVTFGSNRAADSSSGWIKATNATNTDLSPQGKRSRQWISKLLEQTLRNQVVSAGSIFPAKVKGQQRFFRVEEVQFTQETEHFQATRSVMVKESTVEIAQESPVCTNKEQTAHGGMDDLVKEICHFIGMDSSGCGHSCFRFERVRLTR</sequence>
<proteinExistence type="predicted"/>
<dbReference type="AlphaFoldDB" id="A0A9P7XQ50"/>
<keyword evidence="2" id="KW-1185">Reference proteome</keyword>
<protein>
    <submittedName>
        <fullName evidence="1">Uncharacterized protein</fullName>
    </submittedName>
</protein>
<gene>
    <name evidence="1" type="ORF">KI688_002680</name>
</gene>
<comment type="caution">
    <text evidence="1">The sequence shown here is derived from an EMBL/GenBank/DDBJ whole genome shotgun (WGS) entry which is preliminary data.</text>
</comment>
<evidence type="ECO:0000313" key="2">
    <source>
        <dbReference type="Proteomes" id="UP000707451"/>
    </source>
</evidence>
<reference evidence="1" key="1">
    <citation type="submission" date="2021-06" db="EMBL/GenBank/DDBJ databases">
        <title>Genome Sequence of Mortierella hyaline Strain SCG-10, a Cold-Adapted, Nitrate-Reducing Fungus Isolated from Soil in Minnesota, USA.</title>
        <authorList>
            <person name="Aldossari N."/>
        </authorList>
    </citation>
    <scope>NUCLEOTIDE SEQUENCE</scope>
    <source>
        <strain evidence="1">SCG-10</strain>
    </source>
</reference>
<accession>A0A9P7XQ50</accession>
<evidence type="ECO:0000313" key="1">
    <source>
        <dbReference type="EMBL" id="KAG9065355.1"/>
    </source>
</evidence>
<name>A0A9P7XQ50_9FUNG</name>
<dbReference type="Proteomes" id="UP000707451">
    <property type="component" value="Unassembled WGS sequence"/>
</dbReference>
<dbReference type="EMBL" id="JAHRHY010000012">
    <property type="protein sequence ID" value="KAG9065355.1"/>
    <property type="molecule type" value="Genomic_DNA"/>
</dbReference>